<keyword evidence="3" id="KW-1185">Reference proteome</keyword>
<accession>A0A550CXZ4</accession>
<name>A0A550CXZ4_9AGAR</name>
<feature type="compositionally biased region" description="Low complexity" evidence="1">
    <location>
        <begin position="55"/>
        <end position="74"/>
    </location>
</feature>
<proteinExistence type="predicted"/>
<reference evidence="2 3" key="1">
    <citation type="journal article" date="2019" name="New Phytol.">
        <title>Comparative genomics reveals unique wood-decay strategies and fruiting body development in the Schizophyllaceae.</title>
        <authorList>
            <person name="Almasi E."/>
            <person name="Sahu N."/>
            <person name="Krizsan K."/>
            <person name="Balint B."/>
            <person name="Kovacs G.M."/>
            <person name="Kiss B."/>
            <person name="Cseklye J."/>
            <person name="Drula E."/>
            <person name="Henrissat B."/>
            <person name="Nagy I."/>
            <person name="Chovatia M."/>
            <person name="Adam C."/>
            <person name="LaButti K."/>
            <person name="Lipzen A."/>
            <person name="Riley R."/>
            <person name="Grigoriev I.V."/>
            <person name="Nagy L.G."/>
        </authorList>
    </citation>
    <scope>NUCLEOTIDE SEQUENCE [LARGE SCALE GENOMIC DNA]</scope>
    <source>
        <strain evidence="2 3">NL-1724</strain>
    </source>
</reference>
<evidence type="ECO:0000256" key="1">
    <source>
        <dbReference type="SAM" id="MobiDB-lite"/>
    </source>
</evidence>
<dbReference type="Proteomes" id="UP000320762">
    <property type="component" value="Unassembled WGS sequence"/>
</dbReference>
<organism evidence="2 3">
    <name type="scientific">Schizophyllum amplum</name>
    <dbReference type="NCBI Taxonomy" id="97359"/>
    <lineage>
        <taxon>Eukaryota</taxon>
        <taxon>Fungi</taxon>
        <taxon>Dikarya</taxon>
        <taxon>Basidiomycota</taxon>
        <taxon>Agaricomycotina</taxon>
        <taxon>Agaricomycetes</taxon>
        <taxon>Agaricomycetidae</taxon>
        <taxon>Agaricales</taxon>
        <taxon>Schizophyllaceae</taxon>
        <taxon>Schizophyllum</taxon>
    </lineage>
</organism>
<protein>
    <submittedName>
        <fullName evidence="2">Uncharacterized protein</fullName>
    </submittedName>
</protein>
<sequence>MSSSSSRALGQAAAAGQQGSSAWPQLEAKSADEWADDERDNVDMDATKGAQPGRFLSPGPSSSLEPSSSTSPGRSRPPEPSSFPGRSARTHSAVGGRRAPARLMRVGMVDGRLQPVEETVRDAGQAEGWAAGQTERRAAGQAKGRTAEQPASGGAEAGKSSVTLECITAKQIAVKRLSAEETLVEEDQTSVEG</sequence>
<feature type="compositionally biased region" description="Low complexity" evidence="1">
    <location>
        <begin position="1"/>
        <end position="22"/>
    </location>
</feature>
<evidence type="ECO:0000313" key="2">
    <source>
        <dbReference type="EMBL" id="TRM69664.1"/>
    </source>
</evidence>
<dbReference type="AlphaFoldDB" id="A0A550CXZ4"/>
<feature type="region of interest" description="Disordered" evidence="1">
    <location>
        <begin position="121"/>
        <end position="162"/>
    </location>
</feature>
<feature type="region of interest" description="Disordered" evidence="1">
    <location>
        <begin position="1"/>
        <end position="105"/>
    </location>
</feature>
<evidence type="ECO:0000313" key="3">
    <source>
        <dbReference type="Proteomes" id="UP000320762"/>
    </source>
</evidence>
<gene>
    <name evidence="2" type="ORF">BD626DRAFT_533246</name>
</gene>
<comment type="caution">
    <text evidence="2">The sequence shown here is derived from an EMBL/GenBank/DDBJ whole genome shotgun (WGS) entry which is preliminary data.</text>
</comment>
<dbReference type="EMBL" id="VDMD01000001">
    <property type="protein sequence ID" value="TRM69664.1"/>
    <property type="molecule type" value="Genomic_DNA"/>
</dbReference>